<keyword evidence="1" id="KW-1133">Transmembrane helix</keyword>
<feature type="transmembrane region" description="Helical" evidence="1">
    <location>
        <begin position="20"/>
        <end position="39"/>
    </location>
</feature>
<keyword evidence="1" id="KW-0472">Membrane</keyword>
<evidence type="ECO:0000313" key="2">
    <source>
        <dbReference type="EnsemblPlants" id="KQK95454"/>
    </source>
</evidence>
<dbReference type="Proteomes" id="UP000004995">
    <property type="component" value="Unassembled WGS sequence"/>
</dbReference>
<dbReference type="EnsemblPlants" id="KQK95454">
    <property type="protein sequence ID" value="KQK95454"/>
    <property type="gene ID" value="SETIT_028408mg"/>
</dbReference>
<organism evidence="2 3">
    <name type="scientific">Setaria italica</name>
    <name type="common">Foxtail millet</name>
    <name type="synonym">Panicum italicum</name>
    <dbReference type="NCBI Taxonomy" id="4555"/>
    <lineage>
        <taxon>Eukaryota</taxon>
        <taxon>Viridiplantae</taxon>
        <taxon>Streptophyta</taxon>
        <taxon>Embryophyta</taxon>
        <taxon>Tracheophyta</taxon>
        <taxon>Spermatophyta</taxon>
        <taxon>Magnoliopsida</taxon>
        <taxon>Liliopsida</taxon>
        <taxon>Poales</taxon>
        <taxon>Poaceae</taxon>
        <taxon>PACMAD clade</taxon>
        <taxon>Panicoideae</taxon>
        <taxon>Panicodae</taxon>
        <taxon>Paniceae</taxon>
        <taxon>Cenchrinae</taxon>
        <taxon>Setaria</taxon>
    </lineage>
</organism>
<dbReference type="EMBL" id="AGNK02005164">
    <property type="status" value="NOT_ANNOTATED_CDS"/>
    <property type="molecule type" value="Genomic_DNA"/>
</dbReference>
<accession>K3ZP78</accession>
<dbReference type="HOGENOM" id="CLU_3261497_0_0_1"/>
<dbReference type="Gramene" id="KQK95454">
    <property type="protein sequence ID" value="KQK95454"/>
    <property type="gene ID" value="SETIT_028408mg"/>
</dbReference>
<sequence>MWHKTISTTTEICIIQLYDATILNILSVHVFICIFLSTLKSS</sequence>
<name>K3ZP78_SETIT</name>
<keyword evidence="3" id="KW-1185">Reference proteome</keyword>
<dbReference type="AlphaFoldDB" id="K3ZP78"/>
<proteinExistence type="predicted"/>
<keyword evidence="1" id="KW-0812">Transmembrane</keyword>
<evidence type="ECO:0000313" key="3">
    <source>
        <dbReference type="Proteomes" id="UP000004995"/>
    </source>
</evidence>
<reference evidence="3" key="1">
    <citation type="journal article" date="2012" name="Nat. Biotechnol.">
        <title>Reference genome sequence of the model plant Setaria.</title>
        <authorList>
            <person name="Bennetzen J.L."/>
            <person name="Schmutz J."/>
            <person name="Wang H."/>
            <person name="Percifield R."/>
            <person name="Hawkins J."/>
            <person name="Pontaroli A.C."/>
            <person name="Estep M."/>
            <person name="Feng L."/>
            <person name="Vaughn J.N."/>
            <person name="Grimwood J."/>
            <person name="Jenkins J."/>
            <person name="Barry K."/>
            <person name="Lindquist E."/>
            <person name="Hellsten U."/>
            <person name="Deshpande S."/>
            <person name="Wang X."/>
            <person name="Wu X."/>
            <person name="Mitros T."/>
            <person name="Triplett J."/>
            <person name="Yang X."/>
            <person name="Ye C.Y."/>
            <person name="Mauro-Herrera M."/>
            <person name="Wang L."/>
            <person name="Li P."/>
            <person name="Sharma M."/>
            <person name="Sharma R."/>
            <person name="Ronald P.C."/>
            <person name="Panaud O."/>
            <person name="Kellogg E.A."/>
            <person name="Brutnell T.P."/>
            <person name="Doust A.N."/>
            <person name="Tuskan G.A."/>
            <person name="Rokhsar D."/>
            <person name="Devos K.M."/>
        </authorList>
    </citation>
    <scope>NUCLEOTIDE SEQUENCE [LARGE SCALE GENOMIC DNA]</scope>
    <source>
        <strain evidence="3">cv. Yugu1</strain>
    </source>
</reference>
<protein>
    <submittedName>
        <fullName evidence="2">Uncharacterized protein</fullName>
    </submittedName>
</protein>
<evidence type="ECO:0000256" key="1">
    <source>
        <dbReference type="SAM" id="Phobius"/>
    </source>
</evidence>
<dbReference type="InParanoid" id="K3ZP78"/>
<reference evidence="2" key="2">
    <citation type="submission" date="2018-08" db="UniProtKB">
        <authorList>
            <consortium name="EnsemblPlants"/>
        </authorList>
    </citation>
    <scope>IDENTIFICATION</scope>
    <source>
        <strain evidence="2">Yugu1</strain>
    </source>
</reference>